<dbReference type="Ensembl" id="ENSMSIT00000036135.1">
    <property type="protein sequence ID" value="ENSMSIP00000028661.1"/>
    <property type="gene ID" value="ENSMSIG00000024091.1"/>
</dbReference>
<evidence type="ECO:0000313" key="3">
    <source>
        <dbReference type="Proteomes" id="UP000694415"/>
    </source>
</evidence>
<proteinExistence type="predicted"/>
<sequence length="116" mass="12685">MHHYTLQSTCCACPLTSGFIQLTYIGGQMRITDGLVLAFNPSTWEAEAGGSLEFKASPSSKTARTTQRNPVLKNRNRKQTNKKQKKPGVVAHAFNPSTREAEAGGFLSSRPAWSTE</sequence>
<dbReference type="GeneTree" id="ENSGT00960000189987"/>
<feature type="compositionally biased region" description="Basic residues" evidence="1">
    <location>
        <begin position="74"/>
        <end position="86"/>
    </location>
</feature>
<dbReference type="Proteomes" id="UP000694415">
    <property type="component" value="Unplaced"/>
</dbReference>
<accession>A0A8C6HYG5</accession>
<feature type="region of interest" description="Disordered" evidence="1">
    <location>
        <begin position="50"/>
        <end position="116"/>
    </location>
</feature>
<name>A0A8C6HYG5_MUSSI</name>
<reference evidence="2" key="2">
    <citation type="submission" date="2025-09" db="UniProtKB">
        <authorList>
            <consortium name="Ensembl"/>
        </authorList>
    </citation>
    <scope>IDENTIFICATION</scope>
</reference>
<reference evidence="2" key="1">
    <citation type="submission" date="2025-08" db="UniProtKB">
        <authorList>
            <consortium name="Ensembl"/>
        </authorList>
    </citation>
    <scope>IDENTIFICATION</scope>
</reference>
<evidence type="ECO:0000256" key="1">
    <source>
        <dbReference type="SAM" id="MobiDB-lite"/>
    </source>
</evidence>
<keyword evidence="3" id="KW-1185">Reference proteome</keyword>
<dbReference type="AlphaFoldDB" id="A0A8C6HYG5"/>
<evidence type="ECO:0000313" key="2">
    <source>
        <dbReference type="Ensembl" id="ENSMSIP00000028661.1"/>
    </source>
</evidence>
<organism evidence="2 3">
    <name type="scientific">Mus spicilegus</name>
    <name type="common">Mound-building mouse</name>
    <dbReference type="NCBI Taxonomy" id="10103"/>
    <lineage>
        <taxon>Eukaryota</taxon>
        <taxon>Metazoa</taxon>
        <taxon>Chordata</taxon>
        <taxon>Craniata</taxon>
        <taxon>Vertebrata</taxon>
        <taxon>Euteleostomi</taxon>
        <taxon>Mammalia</taxon>
        <taxon>Eutheria</taxon>
        <taxon>Euarchontoglires</taxon>
        <taxon>Glires</taxon>
        <taxon>Rodentia</taxon>
        <taxon>Myomorpha</taxon>
        <taxon>Muroidea</taxon>
        <taxon>Muridae</taxon>
        <taxon>Murinae</taxon>
        <taxon>Mus</taxon>
        <taxon>Mus</taxon>
    </lineage>
</organism>
<feature type="compositionally biased region" description="Polar residues" evidence="1">
    <location>
        <begin position="57"/>
        <end position="69"/>
    </location>
</feature>
<protein>
    <submittedName>
        <fullName evidence="2">Uncharacterized protein</fullName>
    </submittedName>
</protein>